<dbReference type="InterPro" id="IPR012825">
    <property type="entry name" value="BluB"/>
</dbReference>
<evidence type="ECO:0000256" key="4">
    <source>
        <dbReference type="ARBA" id="ARBA00015486"/>
    </source>
</evidence>
<dbReference type="PANTHER" id="PTHR43463:SF1">
    <property type="entry name" value="NICOTINATE-NUCLEOTIDE--DIMETHYLBENZIMIDAZOLE PHOSPHORIBOSYLTRANSFERASE"/>
    <property type="match status" value="1"/>
</dbReference>
<gene>
    <name evidence="12" type="ORF">SAMN06893096_105220</name>
</gene>
<dbReference type="GO" id="GO:0008939">
    <property type="term" value="F:nicotinate-nucleotide-dimethylbenzimidazole phosphoribosyltransferase activity"/>
    <property type="evidence" value="ECO:0007669"/>
    <property type="project" value="UniProtKB-EC"/>
</dbReference>
<dbReference type="Proteomes" id="UP000198373">
    <property type="component" value="Unassembled WGS sequence"/>
</dbReference>
<keyword evidence="7" id="KW-0808">Transferase</keyword>
<dbReference type="Gene3D" id="3.40.50.10210">
    <property type="match status" value="1"/>
</dbReference>
<dbReference type="InterPro" id="IPR000415">
    <property type="entry name" value="Nitroreductase-like"/>
</dbReference>
<evidence type="ECO:0000256" key="9">
    <source>
        <dbReference type="ARBA" id="ARBA00047340"/>
    </source>
</evidence>
<dbReference type="InterPro" id="IPR023195">
    <property type="entry name" value="Nict_dMeBzImd_PRibTrfase_N"/>
</dbReference>
<comment type="similarity">
    <text evidence="2">Belongs to the CobT family.</text>
</comment>
<evidence type="ECO:0000259" key="11">
    <source>
        <dbReference type="Pfam" id="PF00881"/>
    </source>
</evidence>
<evidence type="ECO:0000256" key="6">
    <source>
        <dbReference type="ARBA" id="ARBA00022676"/>
    </source>
</evidence>
<feature type="region of interest" description="Disordered" evidence="10">
    <location>
        <begin position="1"/>
        <end position="23"/>
    </location>
</feature>
<protein>
    <recommendedName>
        <fullName evidence="4">Nicotinate-nucleotide--dimethylbenzimidazole phosphoribosyltransferase</fullName>
        <ecNumber evidence="3">2.4.2.21</ecNumber>
    </recommendedName>
    <alternativeName>
        <fullName evidence="8">N(1)-alpha-phosphoribosyltransferase</fullName>
    </alternativeName>
</protein>
<dbReference type="Pfam" id="PF02277">
    <property type="entry name" value="DBI_PRT"/>
    <property type="match status" value="1"/>
</dbReference>
<dbReference type="SUPFAM" id="SSF52733">
    <property type="entry name" value="Nicotinate mononucleotide:5,6-dimethylbenzimidazole phosphoribosyltransferase (CobT)"/>
    <property type="match status" value="1"/>
</dbReference>
<sequence>MPLVGDATSASQRAADPAGWAMDGPTRDALHRVVAARRDVRRFRPDPVPDEVLERVLTAAHAAPSVGHSQPWRFVVVQDPATRDRAAVLTDRERLRQAARLAPDAARRLLDLQLEGVREAPLGVVVCCDRRAPAAGVLGRATFPDADLWSCAAAIQNLWLAARAEGLGLGWVTLFRPEELAGLLGLPDRVVTLGWLCLGWPDERPPAPGLERAGWSRRLPLADVVLRERWPGAAPPAAPPSALRAPGRHAVVAARDEADRLLTPPGSLGVLDRAVDAVVALGGAGTTRGTLVLAAADHPVAGHGVSAYSPGVSRDVVRAAVAGTSLGATAARTAGLRVRVVDAGVAGEPVPGTTVLRPAGPRGDLAGAPAMTPAAARELLDGGRRLGAEAAGAGLVALGEVGVGNTTVAAALACGLLDADPGDAVGLGAGADAAVLARKRQVVAAAVDRARRAGVDDPLDALAELGGPELAVLAGVVLGAAAAGSAVVLDGYATSVAALVAVRLEPGVQPALLAGQRSRERGHELVLQELGREPLLDLRLRAGEGVGAALAAGLVLAGLALRRETARVDP</sequence>
<dbReference type="Pfam" id="PF00881">
    <property type="entry name" value="Nitroreductase"/>
    <property type="match status" value="1"/>
</dbReference>
<dbReference type="InterPro" id="IPR036087">
    <property type="entry name" value="Nict_dMeBzImd_PRibTrfase_sf"/>
</dbReference>
<accession>A0A239FS21</accession>
<dbReference type="GO" id="GO:0016491">
    <property type="term" value="F:oxidoreductase activity"/>
    <property type="evidence" value="ECO:0007669"/>
    <property type="project" value="InterPro"/>
</dbReference>
<dbReference type="NCBIfam" id="TIGR02476">
    <property type="entry name" value="BluB"/>
    <property type="match status" value="1"/>
</dbReference>
<feature type="domain" description="Nitroreductase" evidence="11">
    <location>
        <begin position="35"/>
        <end position="200"/>
    </location>
</feature>
<dbReference type="SUPFAM" id="SSF55469">
    <property type="entry name" value="FMN-dependent nitroreductase-like"/>
    <property type="match status" value="1"/>
</dbReference>
<evidence type="ECO:0000313" key="12">
    <source>
        <dbReference type="EMBL" id="SNS59398.1"/>
    </source>
</evidence>
<dbReference type="Gene3D" id="1.10.1610.10">
    <property type="match status" value="1"/>
</dbReference>
<evidence type="ECO:0000256" key="2">
    <source>
        <dbReference type="ARBA" id="ARBA00007110"/>
    </source>
</evidence>
<keyword evidence="5" id="KW-0169">Cobalamin biosynthesis</keyword>
<comment type="pathway">
    <text evidence="1">Nucleoside biosynthesis; alpha-ribazole biosynthesis; alpha-ribazole from 5,6-dimethylbenzimidazole: step 1/2.</text>
</comment>
<dbReference type="EMBL" id="FZOO01000005">
    <property type="protein sequence ID" value="SNS59398.1"/>
    <property type="molecule type" value="Genomic_DNA"/>
</dbReference>
<dbReference type="InterPro" id="IPR029479">
    <property type="entry name" value="Nitroreductase"/>
</dbReference>
<dbReference type="Gene3D" id="3.40.109.10">
    <property type="entry name" value="NADH Oxidase"/>
    <property type="match status" value="1"/>
</dbReference>
<dbReference type="EC" id="2.4.2.21" evidence="3"/>
<dbReference type="UniPathway" id="UPA00061">
    <property type="reaction ID" value="UER00516"/>
</dbReference>
<evidence type="ECO:0000256" key="1">
    <source>
        <dbReference type="ARBA" id="ARBA00005049"/>
    </source>
</evidence>
<reference evidence="13" key="1">
    <citation type="submission" date="2017-06" db="EMBL/GenBank/DDBJ databases">
        <authorList>
            <person name="Varghese N."/>
            <person name="Submissions S."/>
        </authorList>
    </citation>
    <scope>NUCLEOTIDE SEQUENCE [LARGE SCALE GENOMIC DNA]</scope>
    <source>
        <strain evidence="13">DSM 46839</strain>
    </source>
</reference>
<dbReference type="InterPro" id="IPR003200">
    <property type="entry name" value="Nict_dMeBzImd_PRibTrfase"/>
</dbReference>
<dbReference type="PANTHER" id="PTHR43463">
    <property type="entry name" value="NICOTINATE-NUCLEOTIDE--DIMETHYLBENZIMIDAZOLE PHOSPHORIBOSYLTRANSFERASE"/>
    <property type="match status" value="1"/>
</dbReference>
<keyword evidence="13" id="KW-1185">Reference proteome</keyword>
<keyword evidence="6" id="KW-0328">Glycosyltransferase</keyword>
<evidence type="ECO:0000256" key="10">
    <source>
        <dbReference type="SAM" id="MobiDB-lite"/>
    </source>
</evidence>
<dbReference type="AlphaFoldDB" id="A0A239FS21"/>
<dbReference type="CDD" id="cd02439">
    <property type="entry name" value="DMB-PRT_CobT"/>
    <property type="match status" value="1"/>
</dbReference>
<evidence type="ECO:0000313" key="13">
    <source>
        <dbReference type="Proteomes" id="UP000198373"/>
    </source>
</evidence>
<evidence type="ECO:0000256" key="8">
    <source>
        <dbReference type="ARBA" id="ARBA00030686"/>
    </source>
</evidence>
<organism evidence="12 13">
    <name type="scientific">Geodermatophilus pulveris</name>
    <dbReference type="NCBI Taxonomy" id="1564159"/>
    <lineage>
        <taxon>Bacteria</taxon>
        <taxon>Bacillati</taxon>
        <taxon>Actinomycetota</taxon>
        <taxon>Actinomycetes</taxon>
        <taxon>Geodermatophilales</taxon>
        <taxon>Geodermatophilaceae</taxon>
        <taxon>Geodermatophilus</taxon>
    </lineage>
</organism>
<evidence type="ECO:0000256" key="7">
    <source>
        <dbReference type="ARBA" id="ARBA00022679"/>
    </source>
</evidence>
<comment type="catalytic activity">
    <reaction evidence="9">
        <text>5,6-dimethylbenzimidazole + nicotinate beta-D-ribonucleotide = alpha-ribazole 5'-phosphate + nicotinate + H(+)</text>
        <dbReference type="Rhea" id="RHEA:11196"/>
        <dbReference type="ChEBI" id="CHEBI:15378"/>
        <dbReference type="ChEBI" id="CHEBI:15890"/>
        <dbReference type="ChEBI" id="CHEBI:32544"/>
        <dbReference type="ChEBI" id="CHEBI:57502"/>
        <dbReference type="ChEBI" id="CHEBI:57918"/>
        <dbReference type="EC" id="2.4.2.21"/>
    </reaction>
</comment>
<dbReference type="GO" id="GO:0009236">
    <property type="term" value="P:cobalamin biosynthetic process"/>
    <property type="evidence" value="ECO:0007669"/>
    <property type="project" value="UniProtKB-KW"/>
</dbReference>
<evidence type="ECO:0000256" key="3">
    <source>
        <dbReference type="ARBA" id="ARBA00011991"/>
    </source>
</evidence>
<evidence type="ECO:0000256" key="5">
    <source>
        <dbReference type="ARBA" id="ARBA00022573"/>
    </source>
</evidence>
<proteinExistence type="inferred from homology"/>
<name>A0A239FS21_9ACTN</name>